<protein>
    <submittedName>
        <fullName evidence="2">tRNA (Adenosine(37)-N6)-threonylcarbamoyltransferase complex dimerization subunit type 1 TsaB</fullName>
    </submittedName>
</protein>
<dbReference type="EMBL" id="DVNF01000186">
    <property type="protein sequence ID" value="HIU60999.1"/>
    <property type="molecule type" value="Genomic_DNA"/>
</dbReference>
<dbReference type="InterPro" id="IPR000905">
    <property type="entry name" value="Gcp-like_dom"/>
</dbReference>
<evidence type="ECO:0000259" key="1">
    <source>
        <dbReference type="Pfam" id="PF00814"/>
    </source>
</evidence>
<reference evidence="2" key="1">
    <citation type="submission" date="2020-10" db="EMBL/GenBank/DDBJ databases">
        <authorList>
            <person name="Gilroy R."/>
        </authorList>
    </citation>
    <scope>NUCLEOTIDE SEQUENCE</scope>
    <source>
        <strain evidence="2">18911</strain>
    </source>
</reference>
<dbReference type="NCBIfam" id="TIGR03725">
    <property type="entry name" value="T6A_YeaZ"/>
    <property type="match status" value="1"/>
</dbReference>
<evidence type="ECO:0000313" key="2">
    <source>
        <dbReference type="EMBL" id="HIU60999.1"/>
    </source>
</evidence>
<gene>
    <name evidence="2" type="primary">tsaB</name>
    <name evidence="2" type="ORF">IAB05_06370</name>
</gene>
<proteinExistence type="predicted"/>
<dbReference type="AlphaFoldDB" id="A0A9D1MIN7"/>
<dbReference type="Gene3D" id="3.30.420.40">
    <property type="match status" value="1"/>
</dbReference>
<dbReference type="Pfam" id="PF00814">
    <property type="entry name" value="TsaD"/>
    <property type="match status" value="1"/>
</dbReference>
<reference evidence="2" key="2">
    <citation type="journal article" date="2021" name="PeerJ">
        <title>Extensive microbial diversity within the chicken gut microbiome revealed by metagenomics and culture.</title>
        <authorList>
            <person name="Gilroy R."/>
            <person name="Ravi A."/>
            <person name="Getino M."/>
            <person name="Pursley I."/>
            <person name="Horton D.L."/>
            <person name="Alikhan N.F."/>
            <person name="Baker D."/>
            <person name="Gharbi K."/>
            <person name="Hall N."/>
            <person name="Watson M."/>
            <person name="Adriaenssens E.M."/>
            <person name="Foster-Nyarko E."/>
            <person name="Jarju S."/>
            <person name="Secka A."/>
            <person name="Antonio M."/>
            <person name="Oren A."/>
            <person name="Chaudhuri R.R."/>
            <person name="La Ragione R."/>
            <person name="Hildebrand F."/>
            <person name="Pallen M.J."/>
        </authorList>
    </citation>
    <scope>NUCLEOTIDE SEQUENCE</scope>
    <source>
        <strain evidence="2">18911</strain>
    </source>
</reference>
<organism evidence="2 3">
    <name type="scientific">Candidatus Stercoripulliclostridium merdigallinarum</name>
    <dbReference type="NCBI Taxonomy" id="2840951"/>
    <lineage>
        <taxon>Bacteria</taxon>
        <taxon>Bacillati</taxon>
        <taxon>Bacillota</taxon>
        <taxon>Clostridia</taxon>
        <taxon>Eubacteriales</taxon>
        <taxon>Candidatus Stercoripulliclostridium</taxon>
    </lineage>
</organism>
<accession>A0A9D1MIN7</accession>
<dbReference type="InterPro" id="IPR022496">
    <property type="entry name" value="T6A_TsaB"/>
</dbReference>
<feature type="domain" description="Gcp-like" evidence="1">
    <location>
        <begin position="35"/>
        <end position="125"/>
    </location>
</feature>
<dbReference type="InterPro" id="IPR043129">
    <property type="entry name" value="ATPase_NBD"/>
</dbReference>
<dbReference type="Proteomes" id="UP000824094">
    <property type="component" value="Unassembled WGS sequence"/>
</dbReference>
<comment type="caution">
    <text evidence="2">The sequence shown here is derived from an EMBL/GenBank/DDBJ whole genome shotgun (WGS) entry which is preliminary data.</text>
</comment>
<evidence type="ECO:0000313" key="3">
    <source>
        <dbReference type="Proteomes" id="UP000824094"/>
    </source>
</evidence>
<name>A0A9D1MIN7_9FIRM</name>
<dbReference type="GO" id="GO:0002949">
    <property type="term" value="P:tRNA threonylcarbamoyladenosine modification"/>
    <property type="evidence" value="ECO:0007669"/>
    <property type="project" value="InterPro"/>
</dbReference>
<sequence length="189" mass="20737">MAVGNYLIIDATGAELFLAAGNADKYLYFLGNGEARRHSSEILVQTEKLLNELGIAPSELDAIGAVTGPGSFTGIRIGVTTANALKRAVNAKLIAFTNLEALAFGRDNVLSLMDCKHSNYYALLKSDGKERYFAASEQELNADFPDVDRIYYSAPDPELYRLTFLSKCEKGEYETLGRPFYIKKSSAEV</sequence>
<dbReference type="SUPFAM" id="SSF53067">
    <property type="entry name" value="Actin-like ATPase domain"/>
    <property type="match status" value="1"/>
</dbReference>